<evidence type="ECO:0000256" key="10">
    <source>
        <dbReference type="ARBA" id="ARBA00023012"/>
    </source>
</evidence>
<dbReference type="InterPro" id="IPR008207">
    <property type="entry name" value="Sig_transdc_His_kin_Hpt_dom"/>
</dbReference>
<evidence type="ECO:0000256" key="2">
    <source>
        <dbReference type="ARBA" id="ARBA00004651"/>
    </source>
</evidence>
<dbReference type="Gene3D" id="1.10.287.130">
    <property type="match status" value="1"/>
</dbReference>
<dbReference type="SUPFAM" id="SSF52172">
    <property type="entry name" value="CheY-like"/>
    <property type="match status" value="1"/>
</dbReference>
<dbReference type="SMART" id="SM00073">
    <property type="entry name" value="HPT"/>
    <property type="match status" value="1"/>
</dbReference>
<proteinExistence type="predicted"/>
<keyword evidence="4" id="KW-1003">Cell membrane</keyword>
<dbReference type="InterPro" id="IPR003661">
    <property type="entry name" value="HisK_dim/P_dom"/>
</dbReference>
<dbReference type="SUPFAM" id="SSF47384">
    <property type="entry name" value="Homodimeric domain of signal transducing histidine kinase"/>
    <property type="match status" value="1"/>
</dbReference>
<keyword evidence="7" id="KW-0547">Nucleotide-binding</keyword>
<evidence type="ECO:0000256" key="4">
    <source>
        <dbReference type="ARBA" id="ARBA00022475"/>
    </source>
</evidence>
<evidence type="ECO:0000259" key="17">
    <source>
        <dbReference type="PROSITE" id="PS50110"/>
    </source>
</evidence>
<gene>
    <name evidence="19" type="ORF">EVC62_17050</name>
</gene>
<accession>A0ABY8FMZ6</accession>
<feature type="modified residue" description="4-aspartylphosphate" evidence="13">
    <location>
        <position position="670"/>
    </location>
</feature>
<feature type="region of interest" description="Disordered" evidence="14">
    <location>
        <begin position="180"/>
        <end position="259"/>
    </location>
</feature>
<evidence type="ECO:0000256" key="12">
    <source>
        <dbReference type="PROSITE-ProRule" id="PRU00110"/>
    </source>
</evidence>
<dbReference type="InterPro" id="IPR005467">
    <property type="entry name" value="His_kinase_dom"/>
</dbReference>
<dbReference type="SMART" id="SM00387">
    <property type="entry name" value="HATPase_c"/>
    <property type="match status" value="1"/>
</dbReference>
<evidence type="ECO:0000256" key="14">
    <source>
        <dbReference type="SAM" id="MobiDB-lite"/>
    </source>
</evidence>
<dbReference type="InterPro" id="IPR036890">
    <property type="entry name" value="HATPase_C_sf"/>
</dbReference>
<comment type="catalytic activity">
    <reaction evidence="1">
        <text>ATP + protein L-histidine = ADP + protein N-phospho-L-histidine.</text>
        <dbReference type="EC" id="2.7.13.3"/>
    </reaction>
</comment>
<dbReference type="Pfam" id="PF00512">
    <property type="entry name" value="HisKA"/>
    <property type="match status" value="1"/>
</dbReference>
<dbReference type="EMBL" id="CP035631">
    <property type="protein sequence ID" value="WFF43058.1"/>
    <property type="molecule type" value="Genomic_DNA"/>
</dbReference>
<dbReference type="PANTHER" id="PTHR45339">
    <property type="entry name" value="HYBRID SIGNAL TRANSDUCTION HISTIDINE KINASE J"/>
    <property type="match status" value="1"/>
</dbReference>
<evidence type="ECO:0000259" key="16">
    <source>
        <dbReference type="PROSITE" id="PS50109"/>
    </source>
</evidence>
<keyword evidence="5 13" id="KW-0597">Phosphoprotein</keyword>
<dbReference type="Pfam" id="PF01627">
    <property type="entry name" value="Hpt"/>
    <property type="match status" value="1"/>
</dbReference>
<dbReference type="PANTHER" id="PTHR45339:SF1">
    <property type="entry name" value="HYBRID SIGNAL TRANSDUCTION HISTIDINE KINASE J"/>
    <property type="match status" value="1"/>
</dbReference>
<dbReference type="InterPro" id="IPR011006">
    <property type="entry name" value="CheY-like_superfamily"/>
</dbReference>
<dbReference type="RefSeq" id="WP_110691152.1">
    <property type="nucleotide sequence ID" value="NZ_CP035631.1"/>
</dbReference>
<keyword evidence="20" id="KW-1185">Reference proteome</keyword>
<dbReference type="SUPFAM" id="SSF47226">
    <property type="entry name" value="Histidine-containing phosphotransfer domain, HPT domain"/>
    <property type="match status" value="1"/>
</dbReference>
<dbReference type="InterPro" id="IPR003594">
    <property type="entry name" value="HATPase_dom"/>
</dbReference>
<dbReference type="Gene3D" id="1.20.120.160">
    <property type="entry name" value="HPT domain"/>
    <property type="match status" value="1"/>
</dbReference>
<feature type="region of interest" description="Disordered" evidence="14">
    <location>
        <begin position="82"/>
        <end position="108"/>
    </location>
</feature>
<feature type="modified residue" description="Phosphohistidine" evidence="12">
    <location>
        <position position="803"/>
    </location>
</feature>
<evidence type="ECO:0000259" key="18">
    <source>
        <dbReference type="PROSITE" id="PS50894"/>
    </source>
</evidence>
<keyword evidence="10" id="KW-0902">Two-component regulatory system</keyword>
<feature type="domain" description="Response regulatory" evidence="17">
    <location>
        <begin position="621"/>
        <end position="737"/>
    </location>
</feature>
<protein>
    <recommendedName>
        <fullName evidence="3">histidine kinase</fullName>
        <ecNumber evidence="3">2.7.13.3</ecNumber>
    </recommendedName>
</protein>
<evidence type="ECO:0000256" key="13">
    <source>
        <dbReference type="PROSITE-ProRule" id="PRU00169"/>
    </source>
</evidence>
<evidence type="ECO:0000313" key="19">
    <source>
        <dbReference type="EMBL" id="WFF43058.1"/>
    </source>
</evidence>
<evidence type="ECO:0000256" key="1">
    <source>
        <dbReference type="ARBA" id="ARBA00000085"/>
    </source>
</evidence>
<dbReference type="PROSITE" id="PS50894">
    <property type="entry name" value="HPT"/>
    <property type="match status" value="1"/>
</dbReference>
<evidence type="ECO:0000256" key="5">
    <source>
        <dbReference type="ARBA" id="ARBA00022553"/>
    </source>
</evidence>
<dbReference type="Gene3D" id="3.40.50.2300">
    <property type="match status" value="1"/>
</dbReference>
<evidence type="ECO:0000313" key="20">
    <source>
        <dbReference type="Proteomes" id="UP001321526"/>
    </source>
</evidence>
<keyword evidence="6 15" id="KW-0812">Transmembrane</keyword>
<reference evidence="19 20" key="1">
    <citation type="submission" date="2019-01" db="EMBL/GenBank/DDBJ databases">
        <title>Genome sequence of Salinicola endophyticus REST5.</title>
        <authorList>
            <person name="Nascimento F.X."/>
        </authorList>
    </citation>
    <scope>NUCLEOTIDE SEQUENCE [LARGE SCALE GENOMIC DNA]</scope>
    <source>
        <strain evidence="19 20">REST5</strain>
    </source>
</reference>
<organism evidence="19 20">
    <name type="scientific">Salinicola endophyticus</name>
    <dbReference type="NCBI Taxonomy" id="1949083"/>
    <lineage>
        <taxon>Bacteria</taxon>
        <taxon>Pseudomonadati</taxon>
        <taxon>Pseudomonadota</taxon>
        <taxon>Gammaproteobacteria</taxon>
        <taxon>Oceanospirillales</taxon>
        <taxon>Halomonadaceae</taxon>
        <taxon>Salinicola</taxon>
    </lineage>
</organism>
<dbReference type="Pfam" id="PF02518">
    <property type="entry name" value="HATPase_c"/>
    <property type="match status" value="1"/>
</dbReference>
<dbReference type="CDD" id="cd00082">
    <property type="entry name" value="HisKA"/>
    <property type="match status" value="1"/>
</dbReference>
<evidence type="ECO:0000256" key="11">
    <source>
        <dbReference type="ARBA" id="ARBA00023136"/>
    </source>
</evidence>
<dbReference type="SMART" id="SM00388">
    <property type="entry name" value="HisKA"/>
    <property type="match status" value="1"/>
</dbReference>
<comment type="subcellular location">
    <subcellularLocation>
        <location evidence="2">Cell membrane</location>
        <topology evidence="2">Multi-pass membrane protein</topology>
    </subcellularLocation>
</comment>
<sequence>MLSRWLTRLALILVIGVLLLSGRHLWQLEQARGQRVPEHLGTMGRVLVPTLTEALRDEDHATIHRLLVQLSNDPDIRNVTLRNDDGSEADCSGETPGPPPRPLDAGAGGWHAESAQRWLLPIDWLTPAQLPQRLWLDIQLSPDAVDTDGRSLYHILTMSLSSLCLLLLLGAGVARRRHATPLHPAADRRDGKPGDPYFGETDPGETAPGETDPGETDPGTIGPGDTAPALPTETNGPTPRPDAASPSTRPDAASSPAWPDTAKEISDLAYVSHELRAPLSGVLGLCRLLENSPLDARQREWLRHIHLASNGLLDTVDHVLGDERRRQVETTFDIADLLWEVNCLQTPLAQARGITLLGMVYDEVPPRLVGQPVALRQLLTNLISNAVKYGAAGDVVTRITLAGRDGERVRLTISVKDAGCAEGSDREQLRRALAAPAETAGSGSGLAVCRRLTREMGGELRLGNDGRRGNSVIASVTLGACEPFSRPAEFDLGQARIGLYQRHTRLDHLLAYALKRWSARAQPITHADALANGDEPPALMLIGLDQQDLEPAASAAWQRRFDAMRTPCLLVVNAEPTQPLPWHLPSGSSVLRLPISRYLLGRTLAGMLDAAGRQASSDQPRILVVDDDELSQHYLDALIPIVGASSLVAGSAEAALTLAAGHAIDLVLMDLRLPDASGAATIARLRALGGRWTHLPIVAMSASPGAELPEEGPGGCQQLLTKPIDERQLRSLLMRYLPGVSEPTGEPELAVVDPDLALHLSGGREALADELLTLLLAELPHHRLKLAQAWQAADAEALSDAVHQLGGGCRYCGVPALSAACRALETRLQQAPLADCRREWMQLTHACDQLAAWTERHATGITPPR</sequence>
<dbReference type="SMART" id="SM00448">
    <property type="entry name" value="REC"/>
    <property type="match status" value="1"/>
</dbReference>
<dbReference type="PROSITE" id="PS50109">
    <property type="entry name" value="HIS_KIN"/>
    <property type="match status" value="1"/>
</dbReference>
<dbReference type="Gene3D" id="3.30.565.10">
    <property type="entry name" value="Histidine kinase-like ATPase, C-terminal domain"/>
    <property type="match status" value="1"/>
</dbReference>
<evidence type="ECO:0000256" key="9">
    <source>
        <dbReference type="ARBA" id="ARBA00022989"/>
    </source>
</evidence>
<name>A0ABY8FMZ6_9GAMM</name>
<dbReference type="Proteomes" id="UP001321526">
    <property type="component" value="Chromosome"/>
</dbReference>
<feature type="domain" description="HPt" evidence="18">
    <location>
        <begin position="764"/>
        <end position="853"/>
    </location>
</feature>
<evidence type="ECO:0000256" key="7">
    <source>
        <dbReference type="ARBA" id="ARBA00022741"/>
    </source>
</evidence>
<dbReference type="InterPro" id="IPR036097">
    <property type="entry name" value="HisK_dim/P_sf"/>
</dbReference>
<evidence type="ECO:0000256" key="15">
    <source>
        <dbReference type="SAM" id="Phobius"/>
    </source>
</evidence>
<keyword evidence="11 15" id="KW-0472">Membrane</keyword>
<dbReference type="InterPro" id="IPR001789">
    <property type="entry name" value="Sig_transdc_resp-reg_receiver"/>
</dbReference>
<dbReference type="PROSITE" id="PS50110">
    <property type="entry name" value="RESPONSE_REGULATORY"/>
    <property type="match status" value="1"/>
</dbReference>
<dbReference type="EC" id="2.7.13.3" evidence="3"/>
<evidence type="ECO:0000256" key="8">
    <source>
        <dbReference type="ARBA" id="ARBA00022840"/>
    </source>
</evidence>
<evidence type="ECO:0000256" key="6">
    <source>
        <dbReference type="ARBA" id="ARBA00022692"/>
    </source>
</evidence>
<keyword evidence="8" id="KW-0067">ATP-binding</keyword>
<feature type="domain" description="Histidine kinase" evidence="16">
    <location>
        <begin position="270"/>
        <end position="480"/>
    </location>
</feature>
<dbReference type="SUPFAM" id="SSF55874">
    <property type="entry name" value="ATPase domain of HSP90 chaperone/DNA topoisomerase II/histidine kinase"/>
    <property type="match status" value="1"/>
</dbReference>
<evidence type="ECO:0000256" key="3">
    <source>
        <dbReference type="ARBA" id="ARBA00012438"/>
    </source>
</evidence>
<feature type="transmembrane region" description="Helical" evidence="15">
    <location>
        <begin position="152"/>
        <end position="174"/>
    </location>
</feature>
<keyword evidence="9 15" id="KW-1133">Transmembrane helix</keyword>
<dbReference type="Pfam" id="PF00072">
    <property type="entry name" value="Response_reg"/>
    <property type="match status" value="1"/>
</dbReference>
<dbReference type="CDD" id="cd17546">
    <property type="entry name" value="REC_hyHK_CKI1_RcsC-like"/>
    <property type="match status" value="1"/>
</dbReference>
<dbReference type="InterPro" id="IPR036641">
    <property type="entry name" value="HPT_dom_sf"/>
</dbReference>